<name>A0A0A9HG15_ARUDO</name>
<dbReference type="AlphaFoldDB" id="A0A0A9HG15"/>
<organism evidence="1">
    <name type="scientific">Arundo donax</name>
    <name type="common">Giant reed</name>
    <name type="synonym">Donax arundinaceus</name>
    <dbReference type="NCBI Taxonomy" id="35708"/>
    <lineage>
        <taxon>Eukaryota</taxon>
        <taxon>Viridiplantae</taxon>
        <taxon>Streptophyta</taxon>
        <taxon>Embryophyta</taxon>
        <taxon>Tracheophyta</taxon>
        <taxon>Spermatophyta</taxon>
        <taxon>Magnoliopsida</taxon>
        <taxon>Liliopsida</taxon>
        <taxon>Poales</taxon>
        <taxon>Poaceae</taxon>
        <taxon>PACMAD clade</taxon>
        <taxon>Arundinoideae</taxon>
        <taxon>Arundineae</taxon>
        <taxon>Arundo</taxon>
    </lineage>
</organism>
<evidence type="ECO:0000313" key="1">
    <source>
        <dbReference type="EMBL" id="JAE35667.1"/>
    </source>
</evidence>
<reference evidence="1" key="1">
    <citation type="submission" date="2014-09" db="EMBL/GenBank/DDBJ databases">
        <authorList>
            <person name="Magalhaes I.L.F."/>
            <person name="Oliveira U."/>
            <person name="Santos F.R."/>
            <person name="Vidigal T.H.D.A."/>
            <person name="Brescovit A.D."/>
            <person name="Santos A.J."/>
        </authorList>
    </citation>
    <scope>NUCLEOTIDE SEQUENCE</scope>
    <source>
        <tissue evidence="1">Shoot tissue taken approximately 20 cm above the soil surface</tissue>
    </source>
</reference>
<reference evidence="1" key="2">
    <citation type="journal article" date="2015" name="Data Brief">
        <title>Shoot transcriptome of the giant reed, Arundo donax.</title>
        <authorList>
            <person name="Barrero R.A."/>
            <person name="Guerrero F.D."/>
            <person name="Moolhuijzen P."/>
            <person name="Goolsby J.A."/>
            <person name="Tidwell J."/>
            <person name="Bellgard S.E."/>
            <person name="Bellgard M.I."/>
        </authorList>
    </citation>
    <scope>NUCLEOTIDE SEQUENCE</scope>
    <source>
        <tissue evidence="1">Shoot tissue taken approximately 20 cm above the soil surface</tissue>
    </source>
</reference>
<accession>A0A0A9HG15</accession>
<sequence length="40" mass="4605">MITSYQSIIWKMDIHCIWSLGVQLKASSHLGLLKETPMLM</sequence>
<protein>
    <submittedName>
        <fullName evidence="1">Uncharacterized protein</fullName>
    </submittedName>
</protein>
<dbReference type="EMBL" id="GBRH01162229">
    <property type="protein sequence ID" value="JAE35667.1"/>
    <property type="molecule type" value="Transcribed_RNA"/>
</dbReference>
<proteinExistence type="predicted"/>